<reference evidence="2 3" key="1">
    <citation type="journal article" date="2007" name="Science">
        <title>Sea anemone genome reveals ancestral eumetazoan gene repertoire and genomic organization.</title>
        <authorList>
            <person name="Putnam N.H."/>
            <person name="Srivastava M."/>
            <person name="Hellsten U."/>
            <person name="Dirks B."/>
            <person name="Chapman J."/>
            <person name="Salamov A."/>
            <person name="Terry A."/>
            <person name="Shapiro H."/>
            <person name="Lindquist E."/>
            <person name="Kapitonov V.V."/>
            <person name="Jurka J."/>
            <person name="Genikhovich G."/>
            <person name="Grigoriev I.V."/>
            <person name="Lucas S.M."/>
            <person name="Steele R.E."/>
            <person name="Finnerty J.R."/>
            <person name="Technau U."/>
            <person name="Martindale M.Q."/>
            <person name="Rokhsar D.S."/>
        </authorList>
    </citation>
    <scope>NUCLEOTIDE SEQUENCE [LARGE SCALE GENOMIC DNA]</scope>
    <source>
        <strain evidence="3">CH2 X CH6</strain>
    </source>
</reference>
<dbReference type="STRING" id="45351.A7SS82"/>
<dbReference type="OMA" id="CANEECD"/>
<keyword evidence="3" id="KW-1185">Reference proteome</keyword>
<dbReference type="HOGENOM" id="CLU_276744_0_0_1"/>
<dbReference type="Proteomes" id="UP000001593">
    <property type="component" value="Unassembled WGS sequence"/>
</dbReference>
<dbReference type="InParanoid" id="A7SS82"/>
<protein>
    <recommendedName>
        <fullName evidence="4">C2H2-type domain-containing protein</fullName>
    </recommendedName>
</protein>
<evidence type="ECO:0000313" key="2">
    <source>
        <dbReference type="EMBL" id="EDO33434.1"/>
    </source>
</evidence>
<dbReference type="EMBL" id="DS469773">
    <property type="protein sequence ID" value="EDO33434.1"/>
    <property type="molecule type" value="Genomic_DNA"/>
</dbReference>
<evidence type="ECO:0000313" key="3">
    <source>
        <dbReference type="Proteomes" id="UP000001593"/>
    </source>
</evidence>
<name>A7SS82_NEMVE</name>
<dbReference type="PhylomeDB" id="A7SS82"/>
<proteinExistence type="predicted"/>
<feature type="region of interest" description="Disordered" evidence="1">
    <location>
        <begin position="887"/>
        <end position="908"/>
    </location>
</feature>
<gene>
    <name evidence="2" type="ORF">NEMVEDRAFT_v1g247073</name>
</gene>
<dbReference type="PANTHER" id="PTHR33845">
    <property type="entry name" value="C2H2-TYPE DOMAIN-CONTAINING PROTEIN"/>
    <property type="match status" value="1"/>
</dbReference>
<dbReference type="PANTHER" id="PTHR33845:SF1">
    <property type="entry name" value="C2H2-TYPE DOMAIN-CONTAINING PROTEIN"/>
    <property type="match status" value="1"/>
</dbReference>
<evidence type="ECO:0008006" key="4">
    <source>
        <dbReference type="Google" id="ProtNLM"/>
    </source>
</evidence>
<accession>A7SS82</accession>
<evidence type="ECO:0000256" key="1">
    <source>
        <dbReference type="SAM" id="MobiDB-lite"/>
    </source>
</evidence>
<feature type="compositionally biased region" description="Acidic residues" evidence="1">
    <location>
        <begin position="891"/>
        <end position="907"/>
    </location>
</feature>
<sequence length="1149" mass="128285">MTTCDYAVCVGGPCGPSVDCSSNSKCVLLKDCNKDIHGHKKLLNISDKSLQTEFELLLARAGLFENGVLYDSLTICPRHRDLHGIRFRLNKTYCVVPATWADHRSANPLGDKGITFLQSKALQAKVHQLIPVGSPICRRCRDRLKQDAPPSRSFSTTTAVPIRSSEQGSELLEEVTCNQSSANISEDEEIQETSDESIVEKFNELSLAGGDASFFPSDTTSTASSDEVKLSTLTVRRGKLNDFLHACGKEENIGPVKKSWESMAIKAHRRHASRASNAIVSVLEVMVPDDPAGLWQEVQTSKKVEKALGLSSSFADALYLRALAETYENATTWATKWQALAVMVDLVSLKELRHYLPNLSEYRYKAAKIHLLRFGRGAPVPVDRRPRMRIDEERLDFLLSFITSPHIIQDLPFGQKYIRLSNGDLLETPNVIRSMIPARIHMQYTQYCKENAQRSLSETTVRRILKVCSATVRKSLQGLDYISAEDGKSFDDLIEVVRKLEGVGGCDHSWVSTCEGGLKQGKQYLKSDYKVHVADACNVADHCTAYALSDPKEPMYATPPCEHQHDVFCSSCSELDVTLTAIEAALKASSGKVPAEQHDELLFTYRTCIAAIHAWKSHQLRSIQQDKPRLSIMSGITESEVLIFQDWAMKYLPQKYRETQADWFGIAEHQIFVHIVENCSQDAMTVISIMEHTLREIKASTPGVSTAFYRQDNAGCYHNAAMITACRFMESRTGIKVERVDFSDPQGGKGPCDRKAATIKAHVRRYIAEGHDVTTAADLRHAILSHNGVPGVRVALVDASSLRPLSSEAKIDGITKLNNFSLSDKGLTMWRAYDIGIGRTVPWQRLQATVELVSFESAFSPGGFIAIKSRRIKPVELSVASGLSSVQTDCQSDEADDDDESEEEIEEESPKLFCCPVEGCIKAYHRHSSLEDHIQFGKCRIVEERYTLFDRAAIAYREKLLQGDELQPTLEPVLQEKASNDLCLGWALKTARKATRFSEKQKAFLDEVFQKGIDTGHKLDPATAALEMRYAKDLTGKRRFQVDEFLSDSQVQSYFSRMASKRRKALDSTQSEGDSRDEDAKAADEQASYASARALILEECQLQHPIEYESINLCQLYEKGKLSTLNLVLLRQVSDFLDLDIDPKLPLGD</sequence>
<dbReference type="eggNOG" id="ENOG502QS0X">
    <property type="taxonomic scope" value="Eukaryota"/>
</dbReference>
<organism evidence="2 3">
    <name type="scientific">Nematostella vectensis</name>
    <name type="common">Starlet sea anemone</name>
    <dbReference type="NCBI Taxonomy" id="45351"/>
    <lineage>
        <taxon>Eukaryota</taxon>
        <taxon>Metazoa</taxon>
        <taxon>Cnidaria</taxon>
        <taxon>Anthozoa</taxon>
        <taxon>Hexacorallia</taxon>
        <taxon>Actiniaria</taxon>
        <taxon>Edwardsiidae</taxon>
        <taxon>Nematostella</taxon>
    </lineage>
</organism>
<dbReference type="AlphaFoldDB" id="A7SS82"/>